<organism evidence="10">
    <name type="scientific">marine sediment metagenome</name>
    <dbReference type="NCBI Taxonomy" id="412755"/>
    <lineage>
        <taxon>unclassified sequences</taxon>
        <taxon>metagenomes</taxon>
        <taxon>ecological metagenomes</taxon>
    </lineage>
</organism>
<accession>X1NU63</accession>
<sequence>MSKRLVVSVSPHIRIRGNIPRMMWDVVLALVPATIAGVYFFGSKAIYIILVTTFSALITEALIQKLCKKPITIFDGSAIVTGILLAFNLPPGIPLWMAGVGGAIAISIGKQAFGGLGHNIFNPALVARTILLISFPVVMTNWSPPRFISFDALTYATPLAVLKENSILTPLKDLFIGNVGGCIGETSALALIIGG</sequence>
<feature type="transmembrane region" description="Helical" evidence="9">
    <location>
        <begin position="46"/>
        <end position="63"/>
    </location>
</feature>
<name>X1NU63_9ZZZZ</name>
<protein>
    <recommendedName>
        <fullName evidence="11">Electron transport complex protein RnfD</fullName>
    </recommendedName>
</protein>
<evidence type="ECO:0000256" key="2">
    <source>
        <dbReference type="ARBA" id="ARBA00022553"/>
    </source>
</evidence>
<comment type="caution">
    <text evidence="10">The sequence shown here is derived from an EMBL/GenBank/DDBJ whole genome shotgun (WGS) entry which is preliminary data.</text>
</comment>
<dbReference type="AlphaFoldDB" id="X1NU63"/>
<evidence type="ECO:0000256" key="5">
    <source>
        <dbReference type="ARBA" id="ARBA00022692"/>
    </source>
</evidence>
<proteinExistence type="predicted"/>
<dbReference type="EMBL" id="BARV01038314">
    <property type="protein sequence ID" value="GAI47143.1"/>
    <property type="molecule type" value="Genomic_DNA"/>
</dbReference>
<dbReference type="Pfam" id="PF03116">
    <property type="entry name" value="NQR2_RnfD_RnfE"/>
    <property type="match status" value="1"/>
</dbReference>
<dbReference type="GO" id="GO:0055085">
    <property type="term" value="P:transmembrane transport"/>
    <property type="evidence" value="ECO:0007669"/>
    <property type="project" value="InterPro"/>
</dbReference>
<dbReference type="GO" id="GO:0005886">
    <property type="term" value="C:plasma membrane"/>
    <property type="evidence" value="ECO:0007669"/>
    <property type="project" value="TreeGrafter"/>
</dbReference>
<keyword evidence="2" id="KW-0597">Phosphoprotein</keyword>
<keyword evidence="7 9" id="KW-1133">Transmembrane helix</keyword>
<keyword evidence="6" id="KW-1278">Translocase</keyword>
<dbReference type="PANTHER" id="PTHR30578:SF0">
    <property type="entry name" value="ION-TRANSLOCATING OXIDOREDUCTASE COMPLEX SUBUNIT D"/>
    <property type="match status" value="1"/>
</dbReference>
<reference evidence="10" key="1">
    <citation type="journal article" date="2014" name="Front. Microbiol.">
        <title>High frequency of phylogenetically diverse reductive dehalogenase-homologous genes in deep subseafloor sedimentary metagenomes.</title>
        <authorList>
            <person name="Kawai M."/>
            <person name="Futagami T."/>
            <person name="Toyoda A."/>
            <person name="Takaki Y."/>
            <person name="Nishi S."/>
            <person name="Hori S."/>
            <person name="Arai W."/>
            <person name="Tsubouchi T."/>
            <person name="Morono Y."/>
            <person name="Uchiyama I."/>
            <person name="Ito T."/>
            <person name="Fujiyama A."/>
            <person name="Inagaki F."/>
            <person name="Takami H."/>
        </authorList>
    </citation>
    <scope>NUCLEOTIDE SEQUENCE</scope>
    <source>
        <strain evidence="10">Expedition CK06-06</strain>
    </source>
</reference>
<keyword evidence="1" id="KW-0813">Transport</keyword>
<evidence type="ECO:0000256" key="8">
    <source>
        <dbReference type="ARBA" id="ARBA00023136"/>
    </source>
</evidence>
<evidence type="ECO:0000313" key="10">
    <source>
        <dbReference type="EMBL" id="GAI47143.1"/>
    </source>
</evidence>
<evidence type="ECO:0008006" key="11">
    <source>
        <dbReference type="Google" id="ProtNLM"/>
    </source>
</evidence>
<dbReference type="PANTHER" id="PTHR30578">
    <property type="entry name" value="ELECTRON TRANSPORT COMPLEX PROTEIN RNFD"/>
    <property type="match status" value="1"/>
</dbReference>
<feature type="transmembrane region" description="Helical" evidence="9">
    <location>
        <begin position="21"/>
        <end position="40"/>
    </location>
</feature>
<evidence type="ECO:0000256" key="3">
    <source>
        <dbReference type="ARBA" id="ARBA00022630"/>
    </source>
</evidence>
<evidence type="ECO:0000256" key="7">
    <source>
        <dbReference type="ARBA" id="ARBA00022989"/>
    </source>
</evidence>
<evidence type="ECO:0000256" key="9">
    <source>
        <dbReference type="SAM" id="Phobius"/>
    </source>
</evidence>
<feature type="non-terminal residue" evidence="10">
    <location>
        <position position="195"/>
    </location>
</feature>
<feature type="transmembrane region" description="Helical" evidence="9">
    <location>
        <begin position="125"/>
        <end position="143"/>
    </location>
</feature>
<evidence type="ECO:0000256" key="6">
    <source>
        <dbReference type="ARBA" id="ARBA00022967"/>
    </source>
</evidence>
<keyword evidence="4" id="KW-0288">FMN</keyword>
<evidence type="ECO:0000256" key="1">
    <source>
        <dbReference type="ARBA" id="ARBA00022448"/>
    </source>
</evidence>
<keyword evidence="8 9" id="KW-0472">Membrane</keyword>
<dbReference type="InterPro" id="IPR004338">
    <property type="entry name" value="NqrB/RnfD"/>
</dbReference>
<keyword evidence="3" id="KW-0285">Flavoprotein</keyword>
<gene>
    <name evidence="10" type="ORF">S06H3_59060</name>
</gene>
<evidence type="ECO:0000256" key="4">
    <source>
        <dbReference type="ARBA" id="ARBA00022643"/>
    </source>
</evidence>
<keyword evidence="5 9" id="KW-0812">Transmembrane</keyword>
<feature type="transmembrane region" description="Helical" evidence="9">
    <location>
        <begin position="93"/>
        <end position="113"/>
    </location>
</feature>